<reference evidence="1 2" key="1">
    <citation type="journal article" date="2022" name="bioRxiv">
        <title>Genomics of Preaxostyla Flagellates Illuminates Evolutionary Transitions and the Path Towards Mitochondrial Loss.</title>
        <authorList>
            <person name="Novak L.V.F."/>
            <person name="Treitli S.C."/>
            <person name="Pyrih J."/>
            <person name="Halakuc P."/>
            <person name="Pipaliya S.V."/>
            <person name="Vacek V."/>
            <person name="Brzon O."/>
            <person name="Soukal P."/>
            <person name="Eme L."/>
            <person name="Dacks J.B."/>
            <person name="Karnkowska A."/>
            <person name="Elias M."/>
            <person name="Hampl V."/>
        </authorList>
    </citation>
    <scope>NUCLEOTIDE SEQUENCE [LARGE SCALE GENOMIC DNA]</scope>
    <source>
        <strain evidence="1">NAU3</strain>
        <tissue evidence="1">Gut</tissue>
    </source>
</reference>
<name>A0ABQ9X0M0_9EUKA</name>
<comment type="caution">
    <text evidence="1">The sequence shown here is derived from an EMBL/GenBank/DDBJ whole genome shotgun (WGS) entry which is preliminary data.</text>
</comment>
<proteinExistence type="predicted"/>
<sequence length="112" mass="11809">MPRDGGRLSGLKCNIHTPSANDSLSAFGLPLPSHSISTSNRSPQNKALQLVFEQHIKGEVCFGGGILVFGSCEIWRGGEISGQLVEGEAYAHLVDGRGEKGSQSSEDDLGVN</sequence>
<dbReference type="EMBL" id="JARBJD010000265">
    <property type="protein sequence ID" value="KAK2945321.1"/>
    <property type="molecule type" value="Genomic_DNA"/>
</dbReference>
<keyword evidence="2" id="KW-1185">Reference proteome</keyword>
<evidence type="ECO:0000313" key="2">
    <source>
        <dbReference type="Proteomes" id="UP001281761"/>
    </source>
</evidence>
<evidence type="ECO:0000313" key="1">
    <source>
        <dbReference type="EMBL" id="KAK2945321.1"/>
    </source>
</evidence>
<accession>A0ABQ9X0M0</accession>
<organism evidence="1 2">
    <name type="scientific">Blattamonas nauphoetae</name>
    <dbReference type="NCBI Taxonomy" id="2049346"/>
    <lineage>
        <taxon>Eukaryota</taxon>
        <taxon>Metamonada</taxon>
        <taxon>Preaxostyla</taxon>
        <taxon>Oxymonadida</taxon>
        <taxon>Blattamonas</taxon>
    </lineage>
</organism>
<gene>
    <name evidence="1" type="ORF">BLNAU_19764</name>
</gene>
<dbReference type="Proteomes" id="UP001281761">
    <property type="component" value="Unassembled WGS sequence"/>
</dbReference>
<protein>
    <submittedName>
        <fullName evidence="1">Uncharacterized protein</fullName>
    </submittedName>
</protein>